<dbReference type="Proteomes" id="UP000217696">
    <property type="component" value="Chromosome"/>
</dbReference>
<evidence type="ECO:0000256" key="2">
    <source>
        <dbReference type="SAM" id="SignalP"/>
    </source>
</evidence>
<dbReference type="AlphaFoldDB" id="A0A0U4WDE0"/>
<dbReference type="InterPro" id="IPR036179">
    <property type="entry name" value="Ig-like_dom_sf"/>
</dbReference>
<gene>
    <name evidence="3" type="primary">xynA1_3</name>
    <name evidence="3" type="ORF">CB4_00993</name>
</gene>
<keyword evidence="3" id="KW-0378">Hydrolase</keyword>
<dbReference type="SUPFAM" id="SSF48726">
    <property type="entry name" value="Immunoglobulin"/>
    <property type="match status" value="2"/>
</dbReference>
<dbReference type="Pfam" id="PF17963">
    <property type="entry name" value="Big_9"/>
    <property type="match status" value="1"/>
</dbReference>
<dbReference type="PANTHER" id="PTHR43308:SF5">
    <property type="entry name" value="S-LAYER PROTEIN _ PEPTIDOGLYCAN ENDO-BETA-N-ACETYLGLUCOSAMINIDASE"/>
    <property type="match status" value="1"/>
</dbReference>
<dbReference type="OrthoDB" id="5845122at2"/>
<dbReference type="PROSITE" id="PS50835">
    <property type="entry name" value="IG_LIKE"/>
    <property type="match status" value="2"/>
</dbReference>
<accession>A0A0U4WDE0</accession>
<evidence type="ECO:0000313" key="3">
    <source>
        <dbReference type="EMBL" id="BAU26824.1"/>
    </source>
</evidence>
<dbReference type="GO" id="GO:0031176">
    <property type="term" value="F:endo-1,4-beta-xylanase activity"/>
    <property type="evidence" value="ECO:0007669"/>
    <property type="project" value="UniProtKB-EC"/>
</dbReference>
<keyword evidence="3" id="KW-0624">Polysaccharide degradation</keyword>
<reference evidence="3 4" key="1">
    <citation type="submission" date="2015-12" db="EMBL/GenBank/DDBJ databases">
        <title>Genome sequence of Aneurinibacillus soli.</title>
        <authorList>
            <person name="Lee J.S."/>
            <person name="Lee K.C."/>
            <person name="Kim K.K."/>
            <person name="Lee B.W."/>
        </authorList>
    </citation>
    <scope>NUCLEOTIDE SEQUENCE [LARGE SCALE GENOMIC DNA]</scope>
    <source>
        <strain evidence="3 4">CB4</strain>
    </source>
</reference>
<protein>
    <submittedName>
        <fullName evidence="3">Endo-1,4-beta-xylanase A</fullName>
        <ecNumber evidence="3">3.2.1.8</ecNumber>
    </submittedName>
</protein>
<evidence type="ECO:0000256" key="1">
    <source>
        <dbReference type="SAM" id="MobiDB-lite"/>
    </source>
</evidence>
<dbReference type="EC" id="3.2.1.8" evidence="3"/>
<evidence type="ECO:0000313" key="4">
    <source>
        <dbReference type="Proteomes" id="UP000217696"/>
    </source>
</evidence>
<keyword evidence="3" id="KW-0326">Glycosidase</keyword>
<feature type="compositionally biased region" description="Pro residues" evidence="1">
    <location>
        <begin position="220"/>
        <end position="232"/>
    </location>
</feature>
<keyword evidence="3" id="KW-0119">Carbohydrate metabolism</keyword>
<dbReference type="Gene3D" id="2.60.40.10">
    <property type="entry name" value="Immunoglobulins"/>
    <property type="match status" value="3"/>
</dbReference>
<feature type="chain" id="PRO_5043579305" evidence="2">
    <location>
        <begin position="26"/>
        <end position="812"/>
    </location>
</feature>
<dbReference type="InterPro" id="IPR007110">
    <property type="entry name" value="Ig-like_dom"/>
</dbReference>
<name>A0A0U4WDE0_9BACL</name>
<dbReference type="GO" id="GO:0045493">
    <property type="term" value="P:xylan catabolic process"/>
    <property type="evidence" value="ECO:0007669"/>
    <property type="project" value="UniProtKB-KW"/>
</dbReference>
<dbReference type="InterPro" id="IPR051465">
    <property type="entry name" value="Cell_Envelope_Struct_Comp"/>
</dbReference>
<feature type="signal peptide" evidence="2">
    <location>
        <begin position="1"/>
        <end position="25"/>
    </location>
</feature>
<keyword evidence="4" id="KW-1185">Reference proteome</keyword>
<proteinExistence type="predicted"/>
<dbReference type="InterPro" id="IPR001119">
    <property type="entry name" value="SLH_dom"/>
</dbReference>
<feature type="region of interest" description="Disordered" evidence="1">
    <location>
        <begin position="208"/>
        <end position="254"/>
    </location>
</feature>
<dbReference type="PANTHER" id="PTHR43308">
    <property type="entry name" value="OUTER MEMBRANE PROTEIN ALPHA-RELATED"/>
    <property type="match status" value="1"/>
</dbReference>
<dbReference type="PROSITE" id="PS51272">
    <property type="entry name" value="SLH"/>
    <property type="match status" value="3"/>
</dbReference>
<organism evidence="3 4">
    <name type="scientific">Aneurinibacillus soli</name>
    <dbReference type="NCBI Taxonomy" id="1500254"/>
    <lineage>
        <taxon>Bacteria</taxon>
        <taxon>Bacillati</taxon>
        <taxon>Bacillota</taxon>
        <taxon>Bacilli</taxon>
        <taxon>Bacillales</taxon>
        <taxon>Paenibacillaceae</taxon>
        <taxon>Aneurinibacillus group</taxon>
        <taxon>Aneurinibacillus</taxon>
    </lineage>
</organism>
<keyword evidence="3" id="KW-0858">Xylan degradation</keyword>
<sequence>MVKKNIVKVVTTVTLLSSFALPVQAATSFVDINNSYAKDAIQKLADAGILNGKGEGVFSPTGTITRQDFAIVLAKALNLDTTHIPTTATFSDIPPTHYAFKYVEAAAKAGLIKGNGNGTFGNEQNLSRQDMAVIFVRALGVDPKGKAANLKFSDAASISDYAKDAVAYAAELGLIQGNSDGTFSPQRIADRQAVASVASKFLKVVETNRGQNQVSNNPGIPTPNQPTTPTPTPATNTSSNTGGSGGGGGSSSSRDYTAPTITLISTSPIVIGNNVIVTSNEAGTVYLVPTIENPGNREQLEGLISGNRAKKASVTAIQTNTNISTEGLLAGSYKVYAVDASGNVSVPTAVIELRIAPVNHEPVVSNPINSLTAVIADGPKTVSLANVFSDSDGDVLTYSVVSSHSSVTTVGINGTNLTVTPVTAGTSMITVTANDGKGGTVQTQFIVTVNTLTDAATPKIDTQPADQTVNVGGSTSLSVVASGGVSLSYQWYSNTTNSTNGGTKISGATSATYTVPTGTAGTMYYYCVVTNTDSSATGQKTATATSGVAKVIVNAVTNAATPKIDTQPADQTVNVEDSTSLSVTASGGASLSYQWYSNTTNSTNGGTAISDATSATYAVPTGTAGTTYYYCVVTNTDSSATGQKTAAATSSVAKVTFEAAVQKGLFFSELVWGQNDNFLQAIELYNPTGQDIDASKIRIERSDGGNPITLENGKISSGGTFTIVESFYFGTDVPVDYNTMMNFYADDSQPVTLSLYYDNKLMDIALFIPHKSFGRVSGTVIGNTTAYDSKQWKNEGTDYIDDLGKFTPDSSN</sequence>
<dbReference type="KEGG" id="asoc:CB4_00993"/>
<dbReference type="InterPro" id="IPR013783">
    <property type="entry name" value="Ig-like_fold"/>
</dbReference>
<dbReference type="Pfam" id="PF00395">
    <property type="entry name" value="SLH"/>
    <property type="match status" value="3"/>
</dbReference>
<keyword evidence="2" id="KW-0732">Signal</keyword>
<dbReference type="EMBL" id="AP017312">
    <property type="protein sequence ID" value="BAU26824.1"/>
    <property type="molecule type" value="Genomic_DNA"/>
</dbReference>
<dbReference type="RefSeq" id="WP_146226619.1">
    <property type="nucleotide sequence ID" value="NZ_AP017312.1"/>
</dbReference>